<evidence type="ECO:0000256" key="3">
    <source>
        <dbReference type="ARBA" id="ARBA00022729"/>
    </source>
</evidence>
<evidence type="ECO:0000256" key="1">
    <source>
        <dbReference type="ARBA" id="ARBA00004817"/>
    </source>
</evidence>
<keyword evidence="4 5" id="KW-0413">Isomerase</keyword>
<reference evidence="8" key="1">
    <citation type="submission" date="2016-06" db="EMBL/GenBank/DDBJ databases">
        <authorList>
            <person name="Sutton G."/>
            <person name="Brinkac L."/>
            <person name="Sanka R."/>
            <person name="Adams M."/>
            <person name="Lau E."/>
            <person name="Garcia-Basteiro A."/>
            <person name="Lopez-Varela E."/>
            <person name="Palencia S."/>
        </authorList>
    </citation>
    <scope>NUCLEOTIDE SEQUENCE [LARGE SCALE GENOMIC DNA]</scope>
    <source>
        <strain evidence="8">1245139.5</strain>
    </source>
</reference>
<dbReference type="InterPro" id="IPR002701">
    <property type="entry name" value="CM_II_prokaryot"/>
</dbReference>
<accession>A0A1A3N3A7</accession>
<organism evidence="7 8">
    <name type="scientific">Mycobacterium asiaticum</name>
    <dbReference type="NCBI Taxonomy" id="1790"/>
    <lineage>
        <taxon>Bacteria</taxon>
        <taxon>Bacillati</taxon>
        <taxon>Actinomycetota</taxon>
        <taxon>Actinomycetes</taxon>
        <taxon>Mycobacteriales</taxon>
        <taxon>Mycobacteriaceae</taxon>
        <taxon>Mycobacterium</taxon>
    </lineage>
</organism>
<protein>
    <recommendedName>
        <fullName evidence="2 5">Chorismate mutase</fullName>
        <ecNumber evidence="2 5">5.4.99.5</ecNumber>
    </recommendedName>
</protein>
<dbReference type="PIRSF" id="PIRSF026640">
    <property type="entry name" value="Peripl_chor_mut"/>
    <property type="match status" value="1"/>
</dbReference>
<feature type="domain" description="Chorismate mutase" evidence="6">
    <location>
        <begin position="1"/>
        <end position="93"/>
    </location>
</feature>
<dbReference type="Gene3D" id="1.20.59.10">
    <property type="entry name" value="Chorismate mutase"/>
    <property type="match status" value="1"/>
</dbReference>
<dbReference type="Proteomes" id="UP000093629">
    <property type="component" value="Unassembled WGS sequence"/>
</dbReference>
<dbReference type="AlphaFoldDB" id="A0A1A3N3A7"/>
<dbReference type="Pfam" id="PF01817">
    <property type="entry name" value="CM_2"/>
    <property type="match status" value="1"/>
</dbReference>
<gene>
    <name evidence="7" type="ORF">A5636_05595</name>
</gene>
<sequence>MVTALATAPLASADDSGPLTVLIDAAAERLQVAEPVAAYKWGTHTAIEDSARVDQELATLRADATALDIDPDYVARIFSDQVRATEAVEYSRFAQWKLDGAAVPPSPPDLSASRALIDALNTKILSQVSLNWSLLHSPSCQYRVEEAREAVRRVRGFDDLYQRALDAATRSYCQG</sequence>
<dbReference type="InterPro" id="IPR008240">
    <property type="entry name" value="Chorismate_mutase_periplasmic"/>
</dbReference>
<dbReference type="GO" id="GO:0004106">
    <property type="term" value="F:chorismate mutase activity"/>
    <property type="evidence" value="ECO:0007669"/>
    <property type="project" value="UniProtKB-EC"/>
</dbReference>
<evidence type="ECO:0000256" key="2">
    <source>
        <dbReference type="ARBA" id="ARBA00012404"/>
    </source>
</evidence>
<dbReference type="SMART" id="SM00830">
    <property type="entry name" value="CM_2"/>
    <property type="match status" value="1"/>
</dbReference>
<comment type="caution">
    <text evidence="7">The sequence shown here is derived from an EMBL/GenBank/DDBJ whole genome shotgun (WGS) entry which is preliminary data.</text>
</comment>
<evidence type="ECO:0000259" key="6">
    <source>
        <dbReference type="PROSITE" id="PS51168"/>
    </source>
</evidence>
<dbReference type="SUPFAM" id="SSF48600">
    <property type="entry name" value="Chorismate mutase II"/>
    <property type="match status" value="1"/>
</dbReference>
<proteinExistence type="predicted"/>
<dbReference type="EC" id="5.4.99.5" evidence="2 5"/>
<dbReference type="PROSITE" id="PS51168">
    <property type="entry name" value="CHORISMATE_MUT_2"/>
    <property type="match status" value="1"/>
</dbReference>
<dbReference type="InterPro" id="IPR036263">
    <property type="entry name" value="Chorismate_II_sf"/>
</dbReference>
<dbReference type="GO" id="GO:0046417">
    <property type="term" value="P:chorismate metabolic process"/>
    <property type="evidence" value="ECO:0007669"/>
    <property type="project" value="InterPro"/>
</dbReference>
<evidence type="ECO:0000256" key="4">
    <source>
        <dbReference type="ARBA" id="ARBA00023235"/>
    </source>
</evidence>
<evidence type="ECO:0000313" key="8">
    <source>
        <dbReference type="Proteomes" id="UP000093629"/>
    </source>
</evidence>
<dbReference type="NCBIfam" id="NF006741">
    <property type="entry name" value="PRK09269.1"/>
    <property type="match status" value="1"/>
</dbReference>
<dbReference type="UniPathway" id="UPA00120">
    <property type="reaction ID" value="UER00203"/>
</dbReference>
<dbReference type="InterPro" id="IPR036979">
    <property type="entry name" value="CM_dom_sf"/>
</dbReference>
<dbReference type="PANTHER" id="PTHR38041">
    <property type="entry name" value="CHORISMATE MUTASE"/>
    <property type="match status" value="1"/>
</dbReference>
<dbReference type="EMBL" id="LZLQ01000082">
    <property type="protein sequence ID" value="OBK15544.1"/>
    <property type="molecule type" value="Genomic_DNA"/>
</dbReference>
<comment type="catalytic activity">
    <reaction evidence="5">
        <text>chorismate = prephenate</text>
        <dbReference type="Rhea" id="RHEA:13897"/>
        <dbReference type="ChEBI" id="CHEBI:29748"/>
        <dbReference type="ChEBI" id="CHEBI:29934"/>
        <dbReference type="EC" id="5.4.99.5"/>
    </reaction>
</comment>
<comment type="function">
    <text evidence="5">Catalyzes the Claisen rearrangement of chorismate to prephenate.</text>
</comment>
<keyword evidence="8" id="KW-1185">Reference proteome</keyword>
<dbReference type="InterPro" id="IPR051331">
    <property type="entry name" value="Chorismate_mutase-related"/>
</dbReference>
<dbReference type="NCBIfam" id="TIGR01806">
    <property type="entry name" value="CM_mono2"/>
    <property type="match status" value="1"/>
</dbReference>
<dbReference type="GO" id="GO:0009697">
    <property type="term" value="P:salicylic acid biosynthetic process"/>
    <property type="evidence" value="ECO:0007669"/>
    <property type="project" value="TreeGrafter"/>
</dbReference>
<evidence type="ECO:0000256" key="5">
    <source>
        <dbReference type="PIRNR" id="PIRNR026640"/>
    </source>
</evidence>
<name>A0A1A3N3A7_MYCAS</name>
<keyword evidence="3" id="KW-0732">Signal</keyword>
<comment type="pathway">
    <text evidence="1 5">Metabolic intermediate biosynthesis; prephenate biosynthesis; prephenate from chorismate: step 1/1.</text>
</comment>
<dbReference type="PANTHER" id="PTHR38041:SF2">
    <property type="entry name" value="SECRETED CHORISMATE MUTASE"/>
    <property type="match status" value="1"/>
</dbReference>
<evidence type="ECO:0000313" key="7">
    <source>
        <dbReference type="EMBL" id="OBK15544.1"/>
    </source>
</evidence>